<evidence type="ECO:0000256" key="4">
    <source>
        <dbReference type="ARBA" id="ARBA00022475"/>
    </source>
</evidence>
<evidence type="ECO:0000313" key="14">
    <source>
        <dbReference type="Proteomes" id="UP000291338"/>
    </source>
</evidence>
<comment type="subcellular location">
    <subcellularLocation>
        <location evidence="2">Cell membrane</location>
        <topology evidence="2">Multi-pass membrane protein</topology>
    </subcellularLocation>
</comment>
<keyword evidence="6" id="KW-0808">Transferase</keyword>
<organism evidence="13 14">
    <name type="scientific">Pseudoalteromonas phenolica</name>
    <dbReference type="NCBI Taxonomy" id="161398"/>
    <lineage>
        <taxon>Bacteria</taxon>
        <taxon>Pseudomonadati</taxon>
        <taxon>Pseudomonadota</taxon>
        <taxon>Gammaproteobacteria</taxon>
        <taxon>Alteromonadales</taxon>
        <taxon>Pseudoalteromonadaceae</taxon>
        <taxon>Pseudoalteromonas</taxon>
    </lineage>
</organism>
<dbReference type="SUPFAM" id="SSF47384">
    <property type="entry name" value="Homodimeric domain of signal transducing histidine kinase"/>
    <property type="match status" value="1"/>
</dbReference>
<evidence type="ECO:0000313" key="13">
    <source>
        <dbReference type="EMBL" id="RZQ51378.1"/>
    </source>
</evidence>
<dbReference type="InterPro" id="IPR004358">
    <property type="entry name" value="Sig_transdc_His_kin-like_C"/>
</dbReference>
<evidence type="ECO:0000256" key="1">
    <source>
        <dbReference type="ARBA" id="ARBA00000085"/>
    </source>
</evidence>
<dbReference type="InterPro" id="IPR005467">
    <property type="entry name" value="His_kinase_dom"/>
</dbReference>
<dbReference type="Gene3D" id="3.30.565.10">
    <property type="entry name" value="Histidine kinase-like ATPase, C-terminal domain"/>
    <property type="match status" value="1"/>
</dbReference>
<proteinExistence type="predicted"/>
<dbReference type="PROSITE" id="PS50885">
    <property type="entry name" value="HAMP"/>
    <property type="match status" value="1"/>
</dbReference>
<dbReference type="PROSITE" id="PS50109">
    <property type="entry name" value="HIS_KIN"/>
    <property type="match status" value="1"/>
</dbReference>
<comment type="catalytic activity">
    <reaction evidence="1">
        <text>ATP + protein L-histidine = ADP + protein N-phospho-L-histidine.</text>
        <dbReference type="EC" id="2.7.13.3"/>
    </reaction>
</comment>
<protein>
    <recommendedName>
        <fullName evidence="3">histidine kinase</fullName>
        <ecNumber evidence="3">2.7.13.3</ecNumber>
    </recommendedName>
</protein>
<dbReference type="InterPro" id="IPR003661">
    <property type="entry name" value="HisK_dim/P_dom"/>
</dbReference>
<dbReference type="EC" id="2.7.13.3" evidence="3"/>
<keyword evidence="4" id="KW-1003">Cell membrane</keyword>
<sequence length="429" mass="48921">MKKLYLYLLASALLSIVVLGWLIDTFNQQALSAEDEFVWQRNITGGFIKQLERQPATSRVDFAKVISKEFSLDVSYKNGESLALPAELKNEMFSDKGLLLEDEMGFYLLKSSRQLIPDYIELRLNKTQQQQNSDVLLTLLFYSGVCTFMWFILSPLAKRLNVLTNKAKQFAAGDFSTRINSDKFTYIKDVELTFNAMASKIEKLMAENKLMASSLSHDIRTPVACMRFALDAAIDEPDIKKLRNILFRMEKDLEQMEDMLKSYLSFATLEQKSHLLNFETVQASQYLKDVSEQIQPKLKKADLNLLTELNVNFNVTADLHWLARSITNLLSNACDFAKSDIQISSYDDAQFIYIEVEDDGPGIAPENWHKVFSPFFQEENHRNRAGKSYGLGLAIVTKVVDWHHGRASVSQSESLGGAKFTIRLPKRLN</sequence>
<dbReference type="InterPro" id="IPR036890">
    <property type="entry name" value="HATPase_C_sf"/>
</dbReference>
<feature type="domain" description="HAMP" evidence="12">
    <location>
        <begin position="154"/>
        <end position="206"/>
    </location>
</feature>
<evidence type="ECO:0000256" key="5">
    <source>
        <dbReference type="ARBA" id="ARBA00022553"/>
    </source>
</evidence>
<name>A0A4V2EJ76_9GAMM</name>
<evidence type="ECO:0000259" key="12">
    <source>
        <dbReference type="PROSITE" id="PS50885"/>
    </source>
</evidence>
<feature type="domain" description="Histidine kinase" evidence="11">
    <location>
        <begin position="214"/>
        <end position="428"/>
    </location>
</feature>
<dbReference type="CDD" id="cd06225">
    <property type="entry name" value="HAMP"/>
    <property type="match status" value="1"/>
</dbReference>
<dbReference type="Gene3D" id="1.10.287.130">
    <property type="match status" value="1"/>
</dbReference>
<dbReference type="InterPro" id="IPR003660">
    <property type="entry name" value="HAMP_dom"/>
</dbReference>
<keyword evidence="10" id="KW-1133">Transmembrane helix</keyword>
<gene>
    <name evidence="13" type="ORF">C1E23_19830</name>
</gene>
<dbReference type="PRINTS" id="PR00344">
    <property type="entry name" value="BCTRLSENSOR"/>
</dbReference>
<dbReference type="RefSeq" id="WP_130257211.1">
    <property type="nucleotide sequence ID" value="NZ_PPSX01000103.1"/>
</dbReference>
<dbReference type="EMBL" id="PPSX01000103">
    <property type="protein sequence ID" value="RZQ51378.1"/>
    <property type="molecule type" value="Genomic_DNA"/>
</dbReference>
<dbReference type="SUPFAM" id="SSF55874">
    <property type="entry name" value="ATPase domain of HSP90 chaperone/DNA topoisomerase II/histidine kinase"/>
    <property type="match status" value="1"/>
</dbReference>
<keyword evidence="10" id="KW-0472">Membrane</keyword>
<evidence type="ECO:0000256" key="8">
    <source>
        <dbReference type="ARBA" id="ARBA00022777"/>
    </source>
</evidence>
<dbReference type="PANTHER" id="PTHR44936">
    <property type="entry name" value="SENSOR PROTEIN CREC"/>
    <property type="match status" value="1"/>
</dbReference>
<dbReference type="SMART" id="SM00388">
    <property type="entry name" value="HisKA"/>
    <property type="match status" value="1"/>
</dbReference>
<dbReference type="InterPro" id="IPR003594">
    <property type="entry name" value="HATPase_dom"/>
</dbReference>
<keyword evidence="5" id="KW-0597">Phosphoprotein</keyword>
<evidence type="ECO:0000256" key="10">
    <source>
        <dbReference type="SAM" id="Phobius"/>
    </source>
</evidence>
<dbReference type="InterPro" id="IPR036097">
    <property type="entry name" value="HisK_dim/P_sf"/>
</dbReference>
<dbReference type="Pfam" id="PF02518">
    <property type="entry name" value="HATPase_c"/>
    <property type="match status" value="1"/>
</dbReference>
<dbReference type="Gene3D" id="6.10.340.10">
    <property type="match status" value="1"/>
</dbReference>
<dbReference type="CDD" id="cd00082">
    <property type="entry name" value="HisKA"/>
    <property type="match status" value="1"/>
</dbReference>
<comment type="caution">
    <text evidence="13">The sequence shown here is derived from an EMBL/GenBank/DDBJ whole genome shotgun (WGS) entry which is preliminary data.</text>
</comment>
<evidence type="ECO:0000259" key="11">
    <source>
        <dbReference type="PROSITE" id="PS50109"/>
    </source>
</evidence>
<evidence type="ECO:0000256" key="7">
    <source>
        <dbReference type="ARBA" id="ARBA00022741"/>
    </source>
</evidence>
<dbReference type="GO" id="GO:0000155">
    <property type="term" value="F:phosphorelay sensor kinase activity"/>
    <property type="evidence" value="ECO:0007669"/>
    <property type="project" value="InterPro"/>
</dbReference>
<reference evidence="13 14" key="1">
    <citation type="submission" date="2018-01" db="EMBL/GenBank/DDBJ databases">
        <title>Co-occurrence of chitin degradation, pigmentation and bioactivity in marine Pseudoalteromonas.</title>
        <authorList>
            <person name="Paulsen S."/>
            <person name="Gram L."/>
            <person name="Machado H."/>
        </authorList>
    </citation>
    <scope>NUCLEOTIDE SEQUENCE [LARGE SCALE GENOMIC DNA]</scope>
    <source>
        <strain evidence="13 14">S3898</strain>
    </source>
</reference>
<keyword evidence="9" id="KW-0067">ATP-binding</keyword>
<feature type="transmembrane region" description="Helical" evidence="10">
    <location>
        <begin position="135"/>
        <end position="153"/>
    </location>
</feature>
<feature type="transmembrane region" description="Helical" evidence="10">
    <location>
        <begin position="6"/>
        <end position="23"/>
    </location>
</feature>
<keyword evidence="10" id="KW-0812">Transmembrane</keyword>
<evidence type="ECO:0000256" key="6">
    <source>
        <dbReference type="ARBA" id="ARBA00022679"/>
    </source>
</evidence>
<dbReference type="GO" id="GO:0005886">
    <property type="term" value="C:plasma membrane"/>
    <property type="evidence" value="ECO:0007669"/>
    <property type="project" value="UniProtKB-SubCell"/>
</dbReference>
<dbReference type="SMART" id="SM00387">
    <property type="entry name" value="HATPase_c"/>
    <property type="match status" value="1"/>
</dbReference>
<dbReference type="GO" id="GO:0005524">
    <property type="term" value="F:ATP binding"/>
    <property type="evidence" value="ECO:0007669"/>
    <property type="project" value="UniProtKB-KW"/>
</dbReference>
<dbReference type="InterPro" id="IPR050980">
    <property type="entry name" value="2C_sensor_his_kinase"/>
</dbReference>
<accession>A0A4V2EJ76</accession>
<dbReference type="PANTHER" id="PTHR44936:SF10">
    <property type="entry name" value="SENSOR PROTEIN RSTB"/>
    <property type="match status" value="1"/>
</dbReference>
<dbReference type="AlphaFoldDB" id="A0A4V2EJ76"/>
<keyword evidence="8 13" id="KW-0418">Kinase</keyword>
<evidence type="ECO:0000256" key="3">
    <source>
        <dbReference type="ARBA" id="ARBA00012438"/>
    </source>
</evidence>
<keyword evidence="7" id="KW-0547">Nucleotide-binding</keyword>
<dbReference type="Pfam" id="PF00512">
    <property type="entry name" value="HisKA"/>
    <property type="match status" value="1"/>
</dbReference>
<dbReference type="Proteomes" id="UP000291338">
    <property type="component" value="Unassembled WGS sequence"/>
</dbReference>
<evidence type="ECO:0000256" key="2">
    <source>
        <dbReference type="ARBA" id="ARBA00004651"/>
    </source>
</evidence>
<evidence type="ECO:0000256" key="9">
    <source>
        <dbReference type="ARBA" id="ARBA00022840"/>
    </source>
</evidence>